<evidence type="ECO:0000313" key="2">
    <source>
        <dbReference type="Proteomes" id="UP000887566"/>
    </source>
</evidence>
<reference evidence="3" key="1">
    <citation type="submission" date="2022-11" db="UniProtKB">
        <authorList>
            <consortium name="WormBaseParasite"/>
        </authorList>
    </citation>
    <scope>IDENTIFICATION</scope>
</reference>
<protein>
    <submittedName>
        <fullName evidence="3">CARD domain-containing protein</fullName>
    </submittedName>
</protein>
<accession>A0A914VZH2</accession>
<dbReference type="Proteomes" id="UP000887566">
    <property type="component" value="Unplaced"/>
</dbReference>
<sequence>MDFAHLALLNKHQYRLINEMAPEEVVNHLMASGTLLEHHGNEIKKYLDYEEKNCALLKLLKQQGKSAFEKFLEALKETRQCQLLELLQEQCPKVGSGQQMQQVDSSDSFVDKLKKLEENEYETALTRSLSYICITLAIKEVLKQMEAAEVIENTTLEKIRSEKLFYNQHRELVNYLMQSNKNTFGVFVDALISTGQTKVAKKIADLSSCS</sequence>
<dbReference type="InterPro" id="IPR001315">
    <property type="entry name" value="CARD"/>
</dbReference>
<dbReference type="SUPFAM" id="SSF47986">
    <property type="entry name" value="DEATH domain"/>
    <property type="match status" value="2"/>
</dbReference>
<keyword evidence="2" id="KW-1185">Reference proteome</keyword>
<dbReference type="SMART" id="SM00114">
    <property type="entry name" value="CARD"/>
    <property type="match status" value="1"/>
</dbReference>
<dbReference type="GO" id="GO:0042981">
    <property type="term" value="P:regulation of apoptotic process"/>
    <property type="evidence" value="ECO:0007669"/>
    <property type="project" value="InterPro"/>
</dbReference>
<name>A0A914VZH2_9BILA</name>
<feature type="domain" description="CARD" evidence="1">
    <location>
        <begin position="110"/>
        <end position="206"/>
    </location>
</feature>
<dbReference type="GO" id="GO:0002020">
    <property type="term" value="F:protease binding"/>
    <property type="evidence" value="ECO:0007669"/>
    <property type="project" value="InterPro"/>
</dbReference>
<dbReference type="InterPro" id="IPR037939">
    <property type="entry name" value="CRADD"/>
</dbReference>
<feature type="domain" description="CARD" evidence="1">
    <location>
        <begin position="1"/>
        <end position="90"/>
    </location>
</feature>
<dbReference type="PROSITE" id="PS50209">
    <property type="entry name" value="CARD"/>
    <property type="match status" value="2"/>
</dbReference>
<dbReference type="AlphaFoldDB" id="A0A914VZH2"/>
<dbReference type="Pfam" id="PF00619">
    <property type="entry name" value="CARD"/>
    <property type="match status" value="1"/>
</dbReference>
<dbReference type="InterPro" id="IPR011029">
    <property type="entry name" value="DEATH-like_dom_sf"/>
</dbReference>
<dbReference type="WBParaSite" id="PSAMB.scaffold2716size21669.g18852.t1">
    <property type="protein sequence ID" value="PSAMB.scaffold2716size21669.g18852.t1"/>
    <property type="gene ID" value="PSAMB.scaffold2716size21669.g18852"/>
</dbReference>
<evidence type="ECO:0000313" key="3">
    <source>
        <dbReference type="WBParaSite" id="PSAMB.scaffold2716size21669.g18852.t1"/>
    </source>
</evidence>
<dbReference type="GO" id="GO:0070513">
    <property type="term" value="F:death domain binding"/>
    <property type="evidence" value="ECO:0007669"/>
    <property type="project" value="InterPro"/>
</dbReference>
<dbReference type="CDD" id="cd01671">
    <property type="entry name" value="CARD"/>
    <property type="match status" value="1"/>
</dbReference>
<proteinExistence type="predicted"/>
<dbReference type="Gene3D" id="1.10.533.10">
    <property type="entry name" value="Death Domain, Fas"/>
    <property type="match status" value="2"/>
</dbReference>
<dbReference type="PANTHER" id="PTHR15034">
    <property type="entry name" value="DEATH DOMAIN-CONTAINING PROTEIN CRADD"/>
    <property type="match status" value="1"/>
</dbReference>
<evidence type="ECO:0000259" key="1">
    <source>
        <dbReference type="PROSITE" id="PS50209"/>
    </source>
</evidence>
<organism evidence="2 3">
    <name type="scientific">Plectus sambesii</name>
    <dbReference type="NCBI Taxonomy" id="2011161"/>
    <lineage>
        <taxon>Eukaryota</taxon>
        <taxon>Metazoa</taxon>
        <taxon>Ecdysozoa</taxon>
        <taxon>Nematoda</taxon>
        <taxon>Chromadorea</taxon>
        <taxon>Plectida</taxon>
        <taxon>Plectina</taxon>
        <taxon>Plectoidea</taxon>
        <taxon>Plectidae</taxon>
        <taxon>Plectus</taxon>
    </lineage>
</organism>
<dbReference type="PANTHER" id="PTHR15034:SF5">
    <property type="entry name" value="DEATH DOMAIN-CONTAINING PROTEIN CRADD"/>
    <property type="match status" value="1"/>
</dbReference>